<organism evidence="2 3">
    <name type="scientific">Pelagomonas calceolata</name>
    <dbReference type="NCBI Taxonomy" id="35677"/>
    <lineage>
        <taxon>Eukaryota</taxon>
        <taxon>Sar</taxon>
        <taxon>Stramenopiles</taxon>
        <taxon>Ochrophyta</taxon>
        <taxon>Pelagophyceae</taxon>
        <taxon>Pelagomonadales</taxon>
        <taxon>Pelagomonadaceae</taxon>
        <taxon>Pelagomonas</taxon>
    </lineage>
</organism>
<evidence type="ECO:0000313" key="3">
    <source>
        <dbReference type="Proteomes" id="UP000789595"/>
    </source>
</evidence>
<dbReference type="EMBL" id="CAKKNE010000006">
    <property type="protein sequence ID" value="CAH0378518.1"/>
    <property type="molecule type" value="Genomic_DNA"/>
</dbReference>
<dbReference type="Proteomes" id="UP000789595">
    <property type="component" value="Unassembled WGS sequence"/>
</dbReference>
<proteinExistence type="predicted"/>
<evidence type="ECO:0000313" key="2">
    <source>
        <dbReference type="EMBL" id="CAH0378518.1"/>
    </source>
</evidence>
<dbReference type="AlphaFoldDB" id="A0A8J2X483"/>
<reference evidence="2" key="1">
    <citation type="submission" date="2021-11" db="EMBL/GenBank/DDBJ databases">
        <authorList>
            <consortium name="Genoscope - CEA"/>
            <person name="William W."/>
        </authorList>
    </citation>
    <scope>NUCLEOTIDE SEQUENCE</scope>
</reference>
<gene>
    <name evidence="2" type="ORF">PECAL_6P01080</name>
</gene>
<name>A0A8J2X483_9STRA</name>
<evidence type="ECO:0000256" key="1">
    <source>
        <dbReference type="SAM" id="MobiDB-lite"/>
    </source>
</evidence>
<feature type="compositionally biased region" description="Low complexity" evidence="1">
    <location>
        <begin position="86"/>
        <end position="105"/>
    </location>
</feature>
<comment type="caution">
    <text evidence="2">The sequence shown here is derived from an EMBL/GenBank/DDBJ whole genome shotgun (WGS) entry which is preliminary data.</text>
</comment>
<sequence length="259" mass="27045">MSLPASSSPQSSSATSKGVFVVVSMRKRFTQCASSKWTDPAMTPSPASGAQAIFAMSRYSATAFSRTRRPGLVARSSATAIEDSSEAGADASRSRSRSAISAVSRRYSEPSPLARRPASLVRERRSSRRSAASSAAGVVAASFSGAAGGSTRAVWRCAFAASSSSRWVRRVSSRASARSRRTASQRARSLASCSANVSSMVVTVIVCPPAARACFFFFEFVGLECVSPGLLFRVLSHGSSGCSRCWLIASAEVLAPSAG</sequence>
<keyword evidence="3" id="KW-1185">Reference proteome</keyword>
<feature type="region of interest" description="Disordered" evidence="1">
    <location>
        <begin position="74"/>
        <end position="126"/>
    </location>
</feature>
<protein>
    <submittedName>
        <fullName evidence="2">Uncharacterized protein</fullName>
    </submittedName>
</protein>
<accession>A0A8J2X483</accession>